<gene>
    <name evidence="1" type="ORF">CEW88_23505</name>
</gene>
<reference evidence="1 2" key="1">
    <citation type="submission" date="2017-06" db="EMBL/GenBank/DDBJ databases">
        <title>Yangia sp. YSBP01 complete genome sequence.</title>
        <authorList>
            <person name="Woo J.-H."/>
            <person name="Kim H.-S."/>
        </authorList>
    </citation>
    <scope>NUCLEOTIDE SEQUENCE [LARGE SCALE GENOMIC DNA]</scope>
    <source>
        <strain evidence="1 2">YSBP01</strain>
        <plasmid evidence="1 2">unnamed4</plasmid>
    </source>
</reference>
<dbReference type="Pfam" id="PF06082">
    <property type="entry name" value="YjbH"/>
    <property type="match status" value="1"/>
</dbReference>
<geneLocation type="plasmid" evidence="1 2">
    <name>unnamed4</name>
</geneLocation>
<evidence type="ECO:0000313" key="2">
    <source>
        <dbReference type="Proteomes" id="UP000244915"/>
    </source>
</evidence>
<sequence>MPGPTHGLRRSRTPRGAAPLSMGLCAGLGLALVAGPAIPQEAPWSRPTLNYMGVPGILDMPTAHPMRDADLSLSVGAFEDTIRGTLHFQITPRLSGVFRYVNIEAFGSQDQYYDRSFDLSYLLAEESRHTPAVTVGLQDFGGTGIYAGEYIVATKTFGRLRATGGIGWGRFGSYNGFTNPLGLFKKSLESRPEGETGIEQTGKLDTGQWFRGDAAFFGGLQYAVSGKLVLSAEYSSDAYQAEAERIGFEHNSPINLGFSYRLTDSLDLSGAYLYGSTLAAQLSYTFNPKTPTRYPGGVGPAPKPVFLRPAQSASDLGWTQQPDAPEILRTTLKGLLEADDMELERFGVEARVARAEVRAGAQPSEAQAVGRVARIMSQLMPASVERFEITLVTGTGLPVSRVVLNRSDLEELEYAPDGAWQSYARAEVEDALPARAGQIVPQGAFPKYEWSLAPYLSSSYFDPRQPITLTLGAQLRGSLEPLPGLVLEGAVRQKLTSNSAGVRPSNSILPHVRTDNTLYQETDDPTLNYLTATQYFRPGQDVFARVTAGYFEPMYGGISGEILWKPVDSRLGLGLEVNYAQQREYEQGFGFLDYGVVTGHASAYYKAPNNFHYQVDAGRYLAKDWGATFGVDREFDNGITIGAFATFTDVSFDDFGEGSFDKGIRFYVPLSAITGERSEVAVSRALRPVLRDGGARVDVGTRLYQQVRQYQQPELQSQWGRFWR</sequence>
<dbReference type="AlphaFoldDB" id="A0A2U8HLU6"/>
<protein>
    <recommendedName>
        <fullName evidence="3">Exopolysaccharide biosynthesis protein YbjH</fullName>
    </recommendedName>
</protein>
<dbReference type="Proteomes" id="UP000244915">
    <property type="component" value="Plasmid unnamed4"/>
</dbReference>
<evidence type="ECO:0000313" key="1">
    <source>
        <dbReference type="EMBL" id="AWI86733.1"/>
    </source>
</evidence>
<accession>A0A2U8HLU6</accession>
<dbReference type="KEGG" id="ypac:CEW88_23505"/>
<proteinExistence type="predicted"/>
<name>A0A2U8HLU6_9RHOB</name>
<dbReference type="SUPFAM" id="SSF56935">
    <property type="entry name" value="Porins"/>
    <property type="match status" value="1"/>
</dbReference>
<dbReference type="RefSeq" id="WP_108970830.1">
    <property type="nucleotide sequence ID" value="NZ_CP022194.1"/>
</dbReference>
<organism evidence="1 2">
    <name type="scientific">Alloyangia pacifica</name>
    <dbReference type="NCBI Taxonomy" id="311180"/>
    <lineage>
        <taxon>Bacteria</taxon>
        <taxon>Pseudomonadati</taxon>
        <taxon>Pseudomonadota</taxon>
        <taxon>Alphaproteobacteria</taxon>
        <taxon>Rhodobacterales</taxon>
        <taxon>Roseobacteraceae</taxon>
        <taxon>Alloyangia</taxon>
    </lineage>
</organism>
<evidence type="ECO:0008006" key="3">
    <source>
        <dbReference type="Google" id="ProtNLM"/>
    </source>
</evidence>
<keyword evidence="1" id="KW-0614">Plasmid</keyword>
<dbReference type="EMBL" id="CP022194">
    <property type="protein sequence ID" value="AWI86733.1"/>
    <property type="molecule type" value="Genomic_DNA"/>
</dbReference>
<dbReference type="InterPro" id="IPR010344">
    <property type="entry name" value="YbjH"/>
</dbReference>
<dbReference type="OrthoDB" id="19542at2"/>